<evidence type="ECO:0000256" key="1">
    <source>
        <dbReference type="SAM" id="MobiDB-lite"/>
    </source>
</evidence>
<organism evidence="3 4">
    <name type="scientific">Rehmannia glutinosa</name>
    <name type="common">Chinese foxglove</name>
    <dbReference type="NCBI Taxonomy" id="99300"/>
    <lineage>
        <taxon>Eukaryota</taxon>
        <taxon>Viridiplantae</taxon>
        <taxon>Streptophyta</taxon>
        <taxon>Embryophyta</taxon>
        <taxon>Tracheophyta</taxon>
        <taxon>Spermatophyta</taxon>
        <taxon>Magnoliopsida</taxon>
        <taxon>eudicotyledons</taxon>
        <taxon>Gunneridae</taxon>
        <taxon>Pentapetalae</taxon>
        <taxon>asterids</taxon>
        <taxon>lamiids</taxon>
        <taxon>Lamiales</taxon>
        <taxon>Orobanchaceae</taxon>
        <taxon>Rehmannieae</taxon>
        <taxon>Rehmannia</taxon>
    </lineage>
</organism>
<evidence type="ECO:0000313" key="4">
    <source>
        <dbReference type="Proteomes" id="UP001318860"/>
    </source>
</evidence>
<feature type="compositionally biased region" description="Low complexity" evidence="1">
    <location>
        <begin position="95"/>
        <end position="105"/>
    </location>
</feature>
<dbReference type="InterPro" id="IPR025486">
    <property type="entry name" value="DUF4378"/>
</dbReference>
<dbReference type="PANTHER" id="PTHR31680">
    <property type="entry name" value="LONGIFOLIA PROTEIN"/>
    <property type="match status" value="1"/>
</dbReference>
<dbReference type="Pfam" id="PF14309">
    <property type="entry name" value="DUF4378"/>
    <property type="match status" value="1"/>
</dbReference>
<sequence>MSAKTMSSLTDENRDLRKQIGCMNGIFQIFDRHHFLTGRRMSSHHHKRLLQGEMISKYPQRTEAECAQHQLDPQYATKAVTEKGLDVHKEKPRISTESSRASYSSSSCSSTFSSLDFNRIAQPETLSLRPKNNPESPFQIKATKEPQPPLTKSTQSLDLRDVVKDSMYREARTLSIKSLAKDERKGTVMKHIDSPRPSQLSKSKTPKATSYEGSTRVLADEGIKNSIKDDRLALPRFSYDGRESRETSKWAMKHKELPRLSLDSKASSLKCSALESRLNFLGRDSHMQNEVLPLNQEPGSHNRTSSVVAKLMGLDTLKDTISADDSRTPTIKSSPKEAFLSQLTSTTEKSNQNQVTHSPRVSQNNPASPSPRFHNANLVRKPNTCSKFPIEPAPWRQQDSGQGSPKMASQARKAPKSTTHLSSSVYGEIEKRITELQFQKSGKDLRALKQILEAMQKSRDRLDDRTGESAELTSQRRCTFEDSYSDQNSNLSMWKNSRSNHQIPTTKGPCTPKQLGSSVVIIKPAKVMDKVKLPVSTRDLSARRSKIAVHLVGISNGESKVTTESIQDRTAISFHHPVSRLGPGQKALQQEVCRKRFPEQKIQSERKDLQLSDDQLSEISSETRYSSYQGDTASVISESNNSLVSQPATEVISLARSINTNAGQKENSVSTTRENMPAVEFVVTMSEQPSPISVLDDTFYCEESPSPVKIISTAFRDESPSPDEAEWHLENLNHLTDCTRSNHACKYNQKLESVKNSVHELTLLNTKPDETAVDHNALVYRSHNPDHRYINKILLTSGLLKDSSFISTADQLLSSCHLINPDMFHVLEQAEEITEELNGEVSGKSHRMQLNKKIQRKIIFDMVDEILVRKITSGRLFTMGNKMSSPQGLLKEVYLEMDRVCRIPDCNLDDEEDKMIRLLTADMMHQSEDWVDNSGEVPALVLDIERLIFKDLINEVVTGEVMGLHDWPKRHCRKLFSK</sequence>
<feature type="region of interest" description="Disordered" evidence="1">
    <location>
        <begin position="123"/>
        <end position="153"/>
    </location>
</feature>
<feature type="compositionally biased region" description="Polar residues" evidence="1">
    <location>
        <begin position="343"/>
        <end position="367"/>
    </location>
</feature>
<feature type="region of interest" description="Disordered" evidence="1">
    <location>
        <begin position="182"/>
        <end position="214"/>
    </location>
</feature>
<dbReference type="Proteomes" id="UP001318860">
    <property type="component" value="Unassembled WGS sequence"/>
</dbReference>
<feature type="region of interest" description="Disordered" evidence="1">
    <location>
        <begin position="86"/>
        <end position="105"/>
    </location>
</feature>
<dbReference type="InterPro" id="IPR033334">
    <property type="entry name" value="LNG1/2"/>
</dbReference>
<reference evidence="3 4" key="1">
    <citation type="journal article" date="2021" name="Comput. Struct. Biotechnol. J.">
        <title>De novo genome assembly of the potent medicinal plant Rehmannia glutinosa using nanopore technology.</title>
        <authorList>
            <person name="Ma L."/>
            <person name="Dong C."/>
            <person name="Song C."/>
            <person name="Wang X."/>
            <person name="Zheng X."/>
            <person name="Niu Y."/>
            <person name="Chen S."/>
            <person name="Feng W."/>
        </authorList>
    </citation>
    <scope>NUCLEOTIDE SEQUENCE [LARGE SCALE GENOMIC DNA]</scope>
    <source>
        <strain evidence="3">DH-2019</strain>
    </source>
</reference>
<proteinExistence type="predicted"/>
<comment type="caution">
    <text evidence="3">The sequence shown here is derived from an EMBL/GenBank/DDBJ whole genome shotgun (WGS) entry which is preliminary data.</text>
</comment>
<keyword evidence="4" id="KW-1185">Reference proteome</keyword>
<dbReference type="PANTHER" id="PTHR31680:SF20">
    <property type="entry name" value="PROTEIN LONGIFOLIA 2-LIKE"/>
    <property type="match status" value="1"/>
</dbReference>
<name>A0ABR0X986_REHGL</name>
<feature type="region of interest" description="Disordered" evidence="1">
    <location>
        <begin position="343"/>
        <end position="423"/>
    </location>
</feature>
<evidence type="ECO:0000259" key="2">
    <source>
        <dbReference type="Pfam" id="PF14309"/>
    </source>
</evidence>
<accession>A0ABR0X986</accession>
<gene>
    <name evidence="3" type="ORF">DH2020_009258</name>
</gene>
<evidence type="ECO:0000313" key="3">
    <source>
        <dbReference type="EMBL" id="KAK6155010.1"/>
    </source>
</evidence>
<feature type="compositionally biased region" description="Polar residues" evidence="1">
    <location>
        <begin position="196"/>
        <end position="213"/>
    </location>
</feature>
<protein>
    <recommendedName>
        <fullName evidence="2">DUF4378 domain-containing protein</fullName>
    </recommendedName>
</protein>
<dbReference type="EMBL" id="JABTTQ020000005">
    <property type="protein sequence ID" value="KAK6155010.1"/>
    <property type="molecule type" value="Genomic_DNA"/>
</dbReference>
<feature type="compositionally biased region" description="Basic and acidic residues" evidence="1">
    <location>
        <begin position="182"/>
        <end position="194"/>
    </location>
</feature>
<feature type="domain" description="DUF4378" evidence="2">
    <location>
        <begin position="786"/>
        <end position="955"/>
    </location>
</feature>